<dbReference type="AlphaFoldDB" id="A0AA43GP57"/>
<accession>A0AA43GP57</accession>
<feature type="compositionally biased region" description="Polar residues" evidence="1">
    <location>
        <begin position="31"/>
        <end position="40"/>
    </location>
</feature>
<evidence type="ECO:0000256" key="1">
    <source>
        <dbReference type="SAM" id="MobiDB-lite"/>
    </source>
</evidence>
<comment type="caution">
    <text evidence="2">The sequence shown here is derived from an EMBL/GenBank/DDBJ whole genome shotgun (WGS) entry which is preliminary data.</text>
</comment>
<dbReference type="NCBIfam" id="NF038167">
    <property type="entry name" value="cyan_ocin_like"/>
    <property type="match status" value="1"/>
</dbReference>
<sequence>MSPEIFASELFVTLSDDQQQLLTGGSDFELSGSNFSQKRANLQGRSNAGPNGSNANSTGDITAINTAAQDLIGLAAAEVPRIEPLGSAPVLNGGGGAGGGAGGAGE</sequence>
<evidence type="ECO:0000313" key="3">
    <source>
        <dbReference type="Proteomes" id="UP001159387"/>
    </source>
</evidence>
<dbReference type="Proteomes" id="UP001159387">
    <property type="component" value="Unassembled WGS sequence"/>
</dbReference>
<feature type="compositionally biased region" description="Low complexity" evidence="1">
    <location>
        <begin position="44"/>
        <end position="59"/>
    </location>
</feature>
<name>A0AA43GP57_9CYAN</name>
<reference evidence="2 3" key="1">
    <citation type="journal article" date="2023" name="J. Phycol.">
        <title>Chrysosporum ovalisporum is synonymous with the true-branching cyanobacterium Umezakia natans (Nostocales/Aphanizomenonaceae).</title>
        <authorList>
            <person name="McGregor G.B."/>
            <person name="Sendall B.C."/>
            <person name="Niiyama Y."/>
            <person name="Tuji A."/>
            <person name="Willis A."/>
        </authorList>
    </citation>
    <scope>NUCLEOTIDE SEQUENCE [LARGE SCALE GENOMIC DNA]</scope>
    <source>
        <strain evidence="2 3">ANA360D</strain>
    </source>
</reference>
<gene>
    <name evidence="2" type="ORF">NWP17_00595</name>
</gene>
<dbReference type="RefSeq" id="WP_280652976.1">
    <property type="nucleotide sequence ID" value="NZ_JANQDH010000006.1"/>
</dbReference>
<dbReference type="InterPro" id="IPR049891">
    <property type="entry name" value="CTB"/>
</dbReference>
<proteinExistence type="predicted"/>
<keyword evidence="3" id="KW-1185">Reference proteome</keyword>
<evidence type="ECO:0000313" key="2">
    <source>
        <dbReference type="EMBL" id="MDH6058956.1"/>
    </source>
</evidence>
<dbReference type="EMBL" id="JANQDH010000006">
    <property type="protein sequence ID" value="MDH6058956.1"/>
    <property type="molecule type" value="Genomic_DNA"/>
</dbReference>
<protein>
    <submittedName>
        <fullName evidence="2">CTB family bacteriocin</fullName>
    </submittedName>
</protein>
<feature type="compositionally biased region" description="Gly residues" evidence="1">
    <location>
        <begin position="92"/>
        <end position="106"/>
    </location>
</feature>
<feature type="region of interest" description="Disordered" evidence="1">
    <location>
        <begin position="85"/>
        <end position="106"/>
    </location>
</feature>
<feature type="region of interest" description="Disordered" evidence="1">
    <location>
        <begin position="25"/>
        <end position="60"/>
    </location>
</feature>
<organism evidence="2 3">
    <name type="scientific">Chrysosporum bergii ANA360D</name>
    <dbReference type="NCBI Taxonomy" id="617107"/>
    <lineage>
        <taxon>Bacteria</taxon>
        <taxon>Bacillati</taxon>
        <taxon>Cyanobacteriota</taxon>
        <taxon>Cyanophyceae</taxon>
        <taxon>Nostocales</taxon>
        <taxon>Nodulariaceae</taxon>
        <taxon>Chrysosporum</taxon>
    </lineage>
</organism>